<keyword evidence="2" id="KW-0472">Membrane</keyword>
<protein>
    <submittedName>
        <fullName evidence="4">DUF4105 domain-containing protein</fullName>
    </submittedName>
</protein>
<feature type="compositionally biased region" description="Basic and acidic residues" evidence="1">
    <location>
        <begin position="314"/>
        <end position="330"/>
    </location>
</feature>
<evidence type="ECO:0000313" key="4">
    <source>
        <dbReference type="EMBL" id="MCP8941070.1"/>
    </source>
</evidence>
<dbReference type="RefSeq" id="WP_254746505.1">
    <property type="nucleotide sequence ID" value="NZ_JANCLU010000035.1"/>
</dbReference>
<comment type="caution">
    <text evidence="4">The sequence shown here is derived from an EMBL/GenBank/DDBJ whole genome shotgun (WGS) entry which is preliminary data.</text>
</comment>
<name>A0ABT1LHT8_9HYPH</name>
<keyword evidence="5" id="KW-1185">Reference proteome</keyword>
<dbReference type="Pfam" id="PF13387">
    <property type="entry name" value="Lnb_N"/>
    <property type="match status" value="1"/>
</dbReference>
<dbReference type="InterPro" id="IPR025178">
    <property type="entry name" value="Lnb_N"/>
</dbReference>
<feature type="domain" description="Lnb N-terminal periplasmic" evidence="3">
    <location>
        <begin position="124"/>
        <end position="281"/>
    </location>
</feature>
<accession>A0ABT1LHT8</accession>
<sequence>MVRLARLFWTAALIVVALGFALWGGLALYFQAPFGESARIPAALGWAALMLLIAFELPRRHGRRAAVARRGGHLLLLAGGGTRRPPAARDRGDAGGRARTPEIAGDTLTVRNVRNFDWRSDTDYTPAWEDRVYDLRRLEGIDLWSSTWAGEDIAHILLSFDFGPDTPPLAWSIELRKEKGEVYSALAGFFRQAELVAIAADERDVIRVRATVRDETVRLYRMRANPQRARAVLQVYVDGANRLAERPSWYNTLTTNCTTTVFQIAKAVEPGFPLDWRVLVSGHFAEYAYDRGSLDTTLPFAELKRGARINERALAADREPQPEFSRRLREGVPNPRAAALPAAAPAAP</sequence>
<feature type="transmembrane region" description="Helical" evidence="2">
    <location>
        <begin position="7"/>
        <end position="32"/>
    </location>
</feature>
<feature type="region of interest" description="Disordered" evidence="1">
    <location>
        <begin position="314"/>
        <end position="348"/>
    </location>
</feature>
<organism evidence="4 5">
    <name type="scientific">Alsobacter ponti</name>
    <dbReference type="NCBI Taxonomy" id="2962936"/>
    <lineage>
        <taxon>Bacteria</taxon>
        <taxon>Pseudomonadati</taxon>
        <taxon>Pseudomonadota</taxon>
        <taxon>Alphaproteobacteria</taxon>
        <taxon>Hyphomicrobiales</taxon>
        <taxon>Alsobacteraceae</taxon>
        <taxon>Alsobacter</taxon>
    </lineage>
</organism>
<proteinExistence type="predicted"/>
<gene>
    <name evidence="4" type="ORF">NK718_21320</name>
</gene>
<keyword evidence="2" id="KW-0812">Transmembrane</keyword>
<evidence type="ECO:0000256" key="1">
    <source>
        <dbReference type="SAM" id="MobiDB-lite"/>
    </source>
</evidence>
<dbReference type="EMBL" id="JANCLU010000035">
    <property type="protein sequence ID" value="MCP8941070.1"/>
    <property type="molecule type" value="Genomic_DNA"/>
</dbReference>
<feature type="compositionally biased region" description="Low complexity" evidence="1">
    <location>
        <begin position="333"/>
        <end position="348"/>
    </location>
</feature>
<keyword evidence="2" id="KW-1133">Transmembrane helix</keyword>
<evidence type="ECO:0000256" key="2">
    <source>
        <dbReference type="SAM" id="Phobius"/>
    </source>
</evidence>
<evidence type="ECO:0000313" key="5">
    <source>
        <dbReference type="Proteomes" id="UP001205890"/>
    </source>
</evidence>
<evidence type="ECO:0000259" key="3">
    <source>
        <dbReference type="Pfam" id="PF13387"/>
    </source>
</evidence>
<dbReference type="Proteomes" id="UP001205890">
    <property type="component" value="Unassembled WGS sequence"/>
</dbReference>
<reference evidence="4 5" key="1">
    <citation type="submission" date="2022-07" db="EMBL/GenBank/DDBJ databases">
        <authorList>
            <person name="Li W.-J."/>
            <person name="Deng Q.-Q."/>
        </authorList>
    </citation>
    <scope>NUCLEOTIDE SEQUENCE [LARGE SCALE GENOMIC DNA]</scope>
    <source>
        <strain evidence="4 5">SYSU M60028</strain>
    </source>
</reference>